<keyword evidence="1" id="KW-1133">Transmembrane helix</keyword>
<feature type="transmembrane region" description="Helical" evidence="1">
    <location>
        <begin position="232"/>
        <end position="252"/>
    </location>
</feature>
<keyword evidence="4" id="KW-1185">Reference proteome</keyword>
<keyword evidence="1" id="KW-0472">Membrane</keyword>
<evidence type="ECO:0000313" key="4">
    <source>
        <dbReference type="Proteomes" id="UP001500320"/>
    </source>
</evidence>
<feature type="transmembrane region" description="Helical" evidence="1">
    <location>
        <begin position="40"/>
        <end position="64"/>
    </location>
</feature>
<dbReference type="InterPro" id="IPR003675">
    <property type="entry name" value="Rce1/LyrA-like_dom"/>
</dbReference>
<comment type="caution">
    <text evidence="3">The sequence shown here is derived from an EMBL/GenBank/DDBJ whole genome shotgun (WGS) entry which is preliminary data.</text>
</comment>
<keyword evidence="1" id="KW-0812">Transmembrane</keyword>
<proteinExistence type="predicted"/>
<reference evidence="4" key="1">
    <citation type="journal article" date="2019" name="Int. J. Syst. Evol. Microbiol.">
        <title>The Global Catalogue of Microorganisms (GCM) 10K type strain sequencing project: providing services to taxonomists for standard genome sequencing and annotation.</title>
        <authorList>
            <consortium name="The Broad Institute Genomics Platform"/>
            <consortium name="The Broad Institute Genome Sequencing Center for Infectious Disease"/>
            <person name="Wu L."/>
            <person name="Ma J."/>
        </authorList>
    </citation>
    <scope>NUCLEOTIDE SEQUENCE [LARGE SCALE GENOMIC DNA]</scope>
    <source>
        <strain evidence="4">JCM 9373</strain>
    </source>
</reference>
<feature type="transmembrane region" description="Helical" evidence="1">
    <location>
        <begin position="15"/>
        <end position="33"/>
    </location>
</feature>
<evidence type="ECO:0000259" key="2">
    <source>
        <dbReference type="Pfam" id="PF02517"/>
    </source>
</evidence>
<feature type="transmembrane region" description="Helical" evidence="1">
    <location>
        <begin position="186"/>
        <end position="212"/>
    </location>
</feature>
<organism evidence="3 4">
    <name type="scientific">Planomonospora alba</name>
    <dbReference type="NCBI Taxonomy" id="161354"/>
    <lineage>
        <taxon>Bacteria</taxon>
        <taxon>Bacillati</taxon>
        <taxon>Actinomycetota</taxon>
        <taxon>Actinomycetes</taxon>
        <taxon>Streptosporangiales</taxon>
        <taxon>Streptosporangiaceae</taxon>
        <taxon>Planomonospora</taxon>
    </lineage>
</organism>
<feature type="transmembrane region" description="Helical" evidence="1">
    <location>
        <begin position="119"/>
        <end position="136"/>
    </location>
</feature>
<feature type="transmembrane region" description="Helical" evidence="1">
    <location>
        <begin position="84"/>
        <end position="107"/>
    </location>
</feature>
<sequence>MRCSARLEPVWRSGLAVAGLFASVFTVLFVSLIPGMSTGVFYLVAGAGVTACAIGLTWCVQRLVEGDPWSALGLTFSRASAGRMLRGTAAGLAVVVAADALCVLAGAAEWDPDASLASVPAWLTVIVPSALLVQAVPEELWFRGYLFRHLRASLPLGAAVAITSVLFGMLHLVSSGGTGAAAEKPLYVLQAVAFGFMLAACRIATGDLWLAVGFHAGYCMLNERLVTAGEGLVPVELLCLAAVLAGAALLTLRRSLRRVHRGPGALSAAPVERVPAEERTPAGSGV</sequence>
<feature type="transmembrane region" description="Helical" evidence="1">
    <location>
        <begin position="156"/>
        <end position="174"/>
    </location>
</feature>
<evidence type="ECO:0000256" key="1">
    <source>
        <dbReference type="SAM" id="Phobius"/>
    </source>
</evidence>
<name>A0ABP6N0Q8_9ACTN</name>
<dbReference type="PANTHER" id="PTHR39430:SF1">
    <property type="entry name" value="PROTEASE"/>
    <property type="match status" value="1"/>
</dbReference>
<dbReference type="Pfam" id="PF02517">
    <property type="entry name" value="Rce1-like"/>
    <property type="match status" value="1"/>
</dbReference>
<dbReference type="PANTHER" id="PTHR39430">
    <property type="entry name" value="MEMBRANE-ASSOCIATED PROTEASE-RELATED"/>
    <property type="match status" value="1"/>
</dbReference>
<feature type="domain" description="CAAX prenyl protease 2/Lysostaphin resistance protein A-like" evidence="2">
    <location>
        <begin position="121"/>
        <end position="218"/>
    </location>
</feature>
<dbReference type="RefSeq" id="WP_344857774.1">
    <property type="nucleotide sequence ID" value="NZ_BAAAUT010000011.1"/>
</dbReference>
<accession>A0ABP6N0Q8</accession>
<protein>
    <recommendedName>
        <fullName evidence="2">CAAX prenyl protease 2/Lysostaphin resistance protein A-like domain-containing protein</fullName>
    </recommendedName>
</protein>
<dbReference type="EMBL" id="BAAAUT010000011">
    <property type="protein sequence ID" value="GAA3127799.1"/>
    <property type="molecule type" value="Genomic_DNA"/>
</dbReference>
<evidence type="ECO:0000313" key="3">
    <source>
        <dbReference type="EMBL" id="GAA3127799.1"/>
    </source>
</evidence>
<gene>
    <name evidence="3" type="ORF">GCM10010466_18250</name>
</gene>
<dbReference type="Proteomes" id="UP001500320">
    <property type="component" value="Unassembled WGS sequence"/>
</dbReference>